<keyword evidence="1" id="KW-1133">Transmembrane helix</keyword>
<feature type="transmembrane region" description="Helical" evidence="1">
    <location>
        <begin position="53"/>
        <end position="75"/>
    </location>
</feature>
<dbReference type="Proteomes" id="UP000015106">
    <property type="component" value="Chromosome 3"/>
</dbReference>
<accession>A0A8R7PT38</accession>
<protein>
    <submittedName>
        <fullName evidence="2">Uncharacterized protein</fullName>
    </submittedName>
</protein>
<proteinExistence type="predicted"/>
<keyword evidence="1" id="KW-0472">Membrane</keyword>
<sequence>MFDSSQYRISTGCGEPSTLHAEDGDYVVGGGGLRETELKRFLDLYSVRYHMQLGFKFFIIFCSLILCQATILSPLCRGVSDAGRPVLLREILPVRCHLAHSSCPQPVQVLGFEKLEMHFFQGV</sequence>
<evidence type="ECO:0000256" key="1">
    <source>
        <dbReference type="SAM" id="Phobius"/>
    </source>
</evidence>
<dbReference type="EnsemblPlants" id="TuG1812G0300002646.01.T03">
    <property type="protein sequence ID" value="TuG1812G0300002646.01.T03"/>
    <property type="gene ID" value="TuG1812G0300002646.01"/>
</dbReference>
<keyword evidence="3" id="KW-1185">Reference proteome</keyword>
<keyword evidence="1" id="KW-0812">Transmembrane</keyword>
<dbReference type="AlphaFoldDB" id="A0A8R7PT38"/>
<evidence type="ECO:0000313" key="2">
    <source>
        <dbReference type="EnsemblPlants" id="TuG1812G0300002646.01.T03"/>
    </source>
</evidence>
<reference evidence="2" key="2">
    <citation type="submission" date="2018-03" db="EMBL/GenBank/DDBJ databases">
        <title>The Triticum urartu genome reveals the dynamic nature of wheat genome evolution.</title>
        <authorList>
            <person name="Ling H."/>
            <person name="Ma B."/>
            <person name="Shi X."/>
            <person name="Liu H."/>
            <person name="Dong L."/>
            <person name="Sun H."/>
            <person name="Cao Y."/>
            <person name="Gao Q."/>
            <person name="Zheng S."/>
            <person name="Li Y."/>
            <person name="Yu Y."/>
            <person name="Du H."/>
            <person name="Qi M."/>
            <person name="Li Y."/>
            <person name="Yu H."/>
            <person name="Cui Y."/>
            <person name="Wang N."/>
            <person name="Chen C."/>
            <person name="Wu H."/>
            <person name="Zhao Y."/>
            <person name="Zhang J."/>
            <person name="Li Y."/>
            <person name="Zhou W."/>
            <person name="Zhang B."/>
            <person name="Hu W."/>
            <person name="Eijk M."/>
            <person name="Tang J."/>
            <person name="Witsenboer H."/>
            <person name="Zhao S."/>
            <person name="Li Z."/>
            <person name="Zhang A."/>
            <person name="Wang D."/>
            <person name="Liang C."/>
        </authorList>
    </citation>
    <scope>NUCLEOTIDE SEQUENCE [LARGE SCALE GENOMIC DNA]</scope>
    <source>
        <strain evidence="2">cv. G1812</strain>
    </source>
</reference>
<name>A0A8R7PT38_TRIUA</name>
<reference evidence="2" key="3">
    <citation type="submission" date="2022-06" db="UniProtKB">
        <authorList>
            <consortium name="EnsemblPlants"/>
        </authorList>
    </citation>
    <scope>IDENTIFICATION</scope>
</reference>
<reference evidence="3" key="1">
    <citation type="journal article" date="2013" name="Nature">
        <title>Draft genome of the wheat A-genome progenitor Triticum urartu.</title>
        <authorList>
            <person name="Ling H.Q."/>
            <person name="Zhao S."/>
            <person name="Liu D."/>
            <person name="Wang J."/>
            <person name="Sun H."/>
            <person name="Zhang C."/>
            <person name="Fan H."/>
            <person name="Li D."/>
            <person name="Dong L."/>
            <person name="Tao Y."/>
            <person name="Gao C."/>
            <person name="Wu H."/>
            <person name="Li Y."/>
            <person name="Cui Y."/>
            <person name="Guo X."/>
            <person name="Zheng S."/>
            <person name="Wang B."/>
            <person name="Yu K."/>
            <person name="Liang Q."/>
            <person name="Yang W."/>
            <person name="Lou X."/>
            <person name="Chen J."/>
            <person name="Feng M."/>
            <person name="Jian J."/>
            <person name="Zhang X."/>
            <person name="Luo G."/>
            <person name="Jiang Y."/>
            <person name="Liu J."/>
            <person name="Wang Z."/>
            <person name="Sha Y."/>
            <person name="Zhang B."/>
            <person name="Wu H."/>
            <person name="Tang D."/>
            <person name="Shen Q."/>
            <person name="Xue P."/>
            <person name="Zou S."/>
            <person name="Wang X."/>
            <person name="Liu X."/>
            <person name="Wang F."/>
            <person name="Yang Y."/>
            <person name="An X."/>
            <person name="Dong Z."/>
            <person name="Zhang K."/>
            <person name="Zhang X."/>
            <person name="Luo M.C."/>
            <person name="Dvorak J."/>
            <person name="Tong Y."/>
            <person name="Wang J."/>
            <person name="Yang H."/>
            <person name="Li Z."/>
            <person name="Wang D."/>
            <person name="Zhang A."/>
            <person name="Wang J."/>
        </authorList>
    </citation>
    <scope>NUCLEOTIDE SEQUENCE</scope>
    <source>
        <strain evidence="3">cv. G1812</strain>
    </source>
</reference>
<evidence type="ECO:0000313" key="3">
    <source>
        <dbReference type="Proteomes" id="UP000015106"/>
    </source>
</evidence>
<organism evidence="2 3">
    <name type="scientific">Triticum urartu</name>
    <name type="common">Red wild einkorn</name>
    <name type="synonym">Crithodium urartu</name>
    <dbReference type="NCBI Taxonomy" id="4572"/>
    <lineage>
        <taxon>Eukaryota</taxon>
        <taxon>Viridiplantae</taxon>
        <taxon>Streptophyta</taxon>
        <taxon>Embryophyta</taxon>
        <taxon>Tracheophyta</taxon>
        <taxon>Spermatophyta</taxon>
        <taxon>Magnoliopsida</taxon>
        <taxon>Liliopsida</taxon>
        <taxon>Poales</taxon>
        <taxon>Poaceae</taxon>
        <taxon>BOP clade</taxon>
        <taxon>Pooideae</taxon>
        <taxon>Triticodae</taxon>
        <taxon>Triticeae</taxon>
        <taxon>Triticinae</taxon>
        <taxon>Triticum</taxon>
    </lineage>
</organism>
<dbReference type="Gramene" id="TuG1812G0300002646.01.T03">
    <property type="protein sequence ID" value="TuG1812G0300002646.01.T03"/>
    <property type="gene ID" value="TuG1812G0300002646.01"/>
</dbReference>